<dbReference type="EMBL" id="DXAW01000089">
    <property type="protein sequence ID" value="HIZ85785.1"/>
    <property type="molecule type" value="Genomic_DNA"/>
</dbReference>
<evidence type="ECO:0000313" key="4">
    <source>
        <dbReference type="EMBL" id="HIZ85785.1"/>
    </source>
</evidence>
<sequence>MTALRKLLIVMPALCVFCLPAYGQADIFHKNYQFDKAIELYENILDSLSSTGDSSGMDKVAGLLTQCQNGLNMMQYIVRPEPVAVKSVPVKEFFLYLKDLPDKSWIPVPNPFVKTPGSGTHPFYKAMYLPAGDTLVFSAPDTDGFWKIHVSYRKDSVTWTSPVILSETLVSGRNEIFPMMSRDGGTLYFASDGMPGMGGYDLFRSTWDGTTGTWSTPENLGFPYSSTGNDILFLNSSDGRYSIIVSDRIAEADSVDIFVTGLIATPVKTPLGRDESPVRIASLTPKPAPEAAAEKSETSRPTVDRDAYSDLMHELRSLRSEQRGILDKIDESRKIYETTSGDDRDFMASIINDLERKALNVRKRIDEASARVRKMEIQFLSDGIFPTEYGEPAPESSAEKPAAPEKYGFIKRNMGRIPYVVVEVPEPEFDYTFRILGRDKGQFAEDNTLPEGVVYQIQFAVLSSRASVRDIKGMTPVFVTRMPSGKYVHNAGLFRTYGEAQSALGSIRKIGFKDAFIVAYRDGVNIPVKTARTLEGRSVSGLSCQVVLRGAGESLPAQAVDAVRETCSKDITKFVSDGQAVFAVGPFRNADEARPLVSALQDLNLDNIDITIEYIKR</sequence>
<evidence type="ECO:0000256" key="1">
    <source>
        <dbReference type="SAM" id="Coils"/>
    </source>
</evidence>
<evidence type="ECO:0008006" key="6">
    <source>
        <dbReference type="Google" id="ProtNLM"/>
    </source>
</evidence>
<comment type="caution">
    <text evidence="4">The sequence shown here is derived from an EMBL/GenBank/DDBJ whole genome shotgun (WGS) entry which is preliminary data.</text>
</comment>
<feature type="region of interest" description="Disordered" evidence="2">
    <location>
        <begin position="280"/>
        <end position="306"/>
    </location>
</feature>
<accession>A0A9D2GQX3</accession>
<evidence type="ECO:0000256" key="3">
    <source>
        <dbReference type="SAM" id="SignalP"/>
    </source>
</evidence>
<keyword evidence="1" id="KW-0175">Coiled coil</keyword>
<protein>
    <recommendedName>
        <fullName evidence="6">SPOR domain-containing protein</fullName>
    </recommendedName>
</protein>
<dbReference type="InterPro" id="IPR011042">
    <property type="entry name" value="6-blade_b-propeller_TolB-like"/>
</dbReference>
<feature type="compositionally biased region" description="Basic and acidic residues" evidence="2">
    <location>
        <begin position="292"/>
        <end position="306"/>
    </location>
</feature>
<evidence type="ECO:0000313" key="5">
    <source>
        <dbReference type="Proteomes" id="UP000824115"/>
    </source>
</evidence>
<dbReference type="AlphaFoldDB" id="A0A9D2GQX3"/>
<dbReference type="CDD" id="cd15482">
    <property type="entry name" value="Sialidase_non-viral"/>
    <property type="match status" value="1"/>
</dbReference>
<feature type="coiled-coil region" evidence="1">
    <location>
        <begin position="351"/>
        <end position="378"/>
    </location>
</feature>
<dbReference type="Gene3D" id="2.120.10.30">
    <property type="entry name" value="TolB, C-terminal domain"/>
    <property type="match status" value="1"/>
</dbReference>
<evidence type="ECO:0000256" key="2">
    <source>
        <dbReference type="SAM" id="MobiDB-lite"/>
    </source>
</evidence>
<proteinExistence type="predicted"/>
<reference evidence="4" key="2">
    <citation type="submission" date="2021-04" db="EMBL/GenBank/DDBJ databases">
        <authorList>
            <person name="Gilroy R."/>
        </authorList>
    </citation>
    <scope>NUCLEOTIDE SEQUENCE</scope>
    <source>
        <strain evidence="4">Gambia16-554</strain>
    </source>
</reference>
<dbReference type="SUPFAM" id="SSF89372">
    <property type="entry name" value="Fucose-specific lectin"/>
    <property type="match status" value="1"/>
</dbReference>
<feature type="signal peptide" evidence="3">
    <location>
        <begin position="1"/>
        <end position="25"/>
    </location>
</feature>
<organism evidence="4 5">
    <name type="scientific">Candidatus Coprenecus stercoravium</name>
    <dbReference type="NCBI Taxonomy" id="2840735"/>
    <lineage>
        <taxon>Bacteria</taxon>
        <taxon>Pseudomonadati</taxon>
        <taxon>Bacteroidota</taxon>
        <taxon>Bacteroidia</taxon>
        <taxon>Bacteroidales</taxon>
        <taxon>Rikenellaceae</taxon>
        <taxon>Rikenellaceae incertae sedis</taxon>
        <taxon>Candidatus Coprenecus</taxon>
    </lineage>
</organism>
<gene>
    <name evidence="4" type="ORF">IAC04_04775</name>
</gene>
<name>A0A9D2GQX3_9BACT</name>
<dbReference type="Proteomes" id="UP000824115">
    <property type="component" value="Unassembled WGS sequence"/>
</dbReference>
<reference evidence="4" key="1">
    <citation type="journal article" date="2021" name="PeerJ">
        <title>Extensive microbial diversity within the chicken gut microbiome revealed by metagenomics and culture.</title>
        <authorList>
            <person name="Gilroy R."/>
            <person name="Ravi A."/>
            <person name="Getino M."/>
            <person name="Pursley I."/>
            <person name="Horton D.L."/>
            <person name="Alikhan N.F."/>
            <person name="Baker D."/>
            <person name="Gharbi K."/>
            <person name="Hall N."/>
            <person name="Watson M."/>
            <person name="Adriaenssens E.M."/>
            <person name="Foster-Nyarko E."/>
            <person name="Jarju S."/>
            <person name="Secka A."/>
            <person name="Antonio M."/>
            <person name="Oren A."/>
            <person name="Chaudhuri R.R."/>
            <person name="La Ragione R."/>
            <person name="Hildebrand F."/>
            <person name="Pallen M.J."/>
        </authorList>
    </citation>
    <scope>NUCLEOTIDE SEQUENCE</scope>
    <source>
        <strain evidence="4">Gambia16-554</strain>
    </source>
</reference>
<keyword evidence="3" id="KW-0732">Signal</keyword>
<feature type="chain" id="PRO_5039511336" description="SPOR domain-containing protein" evidence="3">
    <location>
        <begin position="26"/>
        <end position="617"/>
    </location>
</feature>